<protein>
    <recommendedName>
        <fullName evidence="4">YD repeat-containing protein</fullName>
    </recommendedName>
</protein>
<sequence length="259" mass="29538">MKKILLIANSFLILFTSCSSNNDDPISNVPEVKSKRLSIVKKNGSVYLKFNYLPDGKLSGYDQYLLIGSTTALQQILKIEYSGDYAIKYNSFDANNVLKGYQSFFYTGKYITKREIYNVNSSGQNTLTTSSTYVNDSNKTSNNISEIKYYDANNSLTKKWSITYTNNLGSSISDIYDSSGTKVAISTWTKDDKISWEQYLDPFTYQNEHNLTSKIEKNTSTGVETGYNAQYTYDEFGYPITSKYTYTNGNIENYTFVWE</sequence>
<reference evidence="2 3" key="1">
    <citation type="submission" date="2023-01" db="EMBL/GenBank/DDBJ databases">
        <title>Complete genome of Chryseobacterium camelliae VAN22-5A.</title>
        <authorList>
            <person name="Zong G."/>
            <person name="Cao G."/>
        </authorList>
    </citation>
    <scope>NUCLEOTIDE SEQUENCE [LARGE SCALE GENOMIC DNA]</scope>
    <source>
        <strain evidence="2 3">VAN22-5A</strain>
    </source>
</reference>
<accession>A0ABY7QLL1</accession>
<keyword evidence="1" id="KW-0732">Signal</keyword>
<keyword evidence="3" id="KW-1185">Reference proteome</keyword>
<feature type="signal peptide" evidence="1">
    <location>
        <begin position="1"/>
        <end position="22"/>
    </location>
</feature>
<name>A0ABY7QLL1_9FLAO</name>
<evidence type="ECO:0000313" key="3">
    <source>
        <dbReference type="Proteomes" id="UP001210978"/>
    </source>
</evidence>
<evidence type="ECO:0000256" key="1">
    <source>
        <dbReference type="SAM" id="SignalP"/>
    </source>
</evidence>
<dbReference type="RefSeq" id="WP_271148570.1">
    <property type="nucleotide sequence ID" value="NZ_CP115859.1"/>
</dbReference>
<proteinExistence type="predicted"/>
<feature type="chain" id="PRO_5045858716" description="YD repeat-containing protein" evidence="1">
    <location>
        <begin position="23"/>
        <end position="259"/>
    </location>
</feature>
<dbReference type="PROSITE" id="PS51257">
    <property type="entry name" value="PROKAR_LIPOPROTEIN"/>
    <property type="match status" value="1"/>
</dbReference>
<evidence type="ECO:0000313" key="2">
    <source>
        <dbReference type="EMBL" id="WBV60234.1"/>
    </source>
</evidence>
<gene>
    <name evidence="2" type="ORF">PFY12_14495</name>
</gene>
<organism evidence="2 3">
    <name type="scientific">Chryseobacterium camelliae</name>
    <dbReference type="NCBI Taxonomy" id="1265445"/>
    <lineage>
        <taxon>Bacteria</taxon>
        <taxon>Pseudomonadati</taxon>
        <taxon>Bacteroidota</taxon>
        <taxon>Flavobacteriia</taxon>
        <taxon>Flavobacteriales</taxon>
        <taxon>Weeksellaceae</taxon>
        <taxon>Chryseobacterium group</taxon>
        <taxon>Chryseobacterium</taxon>
    </lineage>
</organism>
<evidence type="ECO:0008006" key="4">
    <source>
        <dbReference type="Google" id="ProtNLM"/>
    </source>
</evidence>
<dbReference type="Proteomes" id="UP001210978">
    <property type="component" value="Chromosome"/>
</dbReference>
<dbReference type="EMBL" id="CP115859">
    <property type="protein sequence ID" value="WBV60234.1"/>
    <property type="molecule type" value="Genomic_DNA"/>
</dbReference>